<gene>
    <name evidence="1" type="ORF">HHL09_05400</name>
</gene>
<sequence>MKRYAEALSEIVGAVNLDKRIESLQLFGAAEAIARTLDEILESNKTQTGYAREKLGLFRSYFLNAVAPGPETDHTPPRQWLLEAGKNLGILRAALN</sequence>
<accession>A0A858RER3</accession>
<dbReference type="KEGG" id="luo:HHL09_05400"/>
<name>A0A858RER3_9BACT</name>
<evidence type="ECO:0000313" key="1">
    <source>
        <dbReference type="EMBL" id="QJE95232.1"/>
    </source>
</evidence>
<organism evidence="1 2">
    <name type="scientific">Luteolibacter luteus</name>
    <dbReference type="NCBI Taxonomy" id="2728835"/>
    <lineage>
        <taxon>Bacteria</taxon>
        <taxon>Pseudomonadati</taxon>
        <taxon>Verrucomicrobiota</taxon>
        <taxon>Verrucomicrobiia</taxon>
        <taxon>Verrucomicrobiales</taxon>
        <taxon>Verrucomicrobiaceae</taxon>
        <taxon>Luteolibacter</taxon>
    </lineage>
</organism>
<keyword evidence="2" id="KW-1185">Reference proteome</keyword>
<proteinExistence type="predicted"/>
<reference evidence="1 2" key="1">
    <citation type="submission" date="2020-04" db="EMBL/GenBank/DDBJ databases">
        <title>Luteolibacter sp. G-1-1-1 isolated from soil.</title>
        <authorList>
            <person name="Dahal R.H."/>
        </authorList>
    </citation>
    <scope>NUCLEOTIDE SEQUENCE [LARGE SCALE GENOMIC DNA]</scope>
    <source>
        <strain evidence="1 2">G-1-1-1</strain>
    </source>
</reference>
<protein>
    <submittedName>
        <fullName evidence="1">Uncharacterized protein</fullName>
    </submittedName>
</protein>
<dbReference type="RefSeq" id="WP_169453463.1">
    <property type="nucleotide sequence ID" value="NZ_CP051774.1"/>
</dbReference>
<dbReference type="EMBL" id="CP051774">
    <property type="protein sequence ID" value="QJE95232.1"/>
    <property type="molecule type" value="Genomic_DNA"/>
</dbReference>
<dbReference type="Proteomes" id="UP000501812">
    <property type="component" value="Chromosome"/>
</dbReference>
<dbReference type="AlphaFoldDB" id="A0A858RER3"/>
<evidence type="ECO:0000313" key="2">
    <source>
        <dbReference type="Proteomes" id="UP000501812"/>
    </source>
</evidence>